<evidence type="ECO:0000256" key="1">
    <source>
        <dbReference type="SAM" id="MobiDB-lite"/>
    </source>
</evidence>
<dbReference type="EMBL" id="JADCNM010000635">
    <property type="protein sequence ID" value="KAG0445902.1"/>
    <property type="molecule type" value="Genomic_DNA"/>
</dbReference>
<keyword evidence="4" id="KW-1185">Reference proteome</keyword>
<accession>A0A835P616</accession>
<sequence length="132" mass="15349">MCKKVERTYLGEEDSMQQHSHCSYDDTLRDIPILDLAPPPTSPKSPPKSAACRDLASSGREPRYREGYSGWSIVGKDFFSAERKMIFSIFRENGCRQQTSMKEVFNWETICLHHYRSRYLPLWPSQPPAFIE</sequence>
<evidence type="ECO:0000313" key="3">
    <source>
        <dbReference type="EMBL" id="KAG0445907.1"/>
    </source>
</evidence>
<evidence type="ECO:0000313" key="4">
    <source>
        <dbReference type="Proteomes" id="UP000636800"/>
    </source>
</evidence>
<comment type="caution">
    <text evidence="3">The sequence shown here is derived from an EMBL/GenBank/DDBJ whole genome shotgun (WGS) entry which is preliminary data.</text>
</comment>
<name>A0A835P616_VANPL</name>
<reference evidence="4 5" key="1">
    <citation type="journal article" date="2020" name="Nat. Food">
        <title>A phased Vanilla planifolia genome enables genetic improvement of flavour and production.</title>
        <authorList>
            <person name="Hasing T."/>
            <person name="Tang H."/>
            <person name="Brym M."/>
            <person name="Khazi F."/>
            <person name="Huang T."/>
            <person name="Chambers A.H."/>
        </authorList>
    </citation>
    <scope>NUCLEOTIDE SEQUENCE [LARGE SCALE GENOMIC DNA]</scope>
    <source>
        <tissue evidence="3">Leaf</tissue>
    </source>
</reference>
<protein>
    <submittedName>
        <fullName evidence="3">Uncharacterized protein</fullName>
    </submittedName>
</protein>
<feature type="compositionally biased region" description="Pro residues" evidence="1">
    <location>
        <begin position="37"/>
        <end position="46"/>
    </location>
</feature>
<organism evidence="3 4">
    <name type="scientific">Vanilla planifolia</name>
    <name type="common">Vanilla</name>
    <dbReference type="NCBI Taxonomy" id="51239"/>
    <lineage>
        <taxon>Eukaryota</taxon>
        <taxon>Viridiplantae</taxon>
        <taxon>Streptophyta</taxon>
        <taxon>Embryophyta</taxon>
        <taxon>Tracheophyta</taxon>
        <taxon>Spermatophyta</taxon>
        <taxon>Magnoliopsida</taxon>
        <taxon>Liliopsida</taxon>
        <taxon>Asparagales</taxon>
        <taxon>Orchidaceae</taxon>
        <taxon>Vanilloideae</taxon>
        <taxon>Vanilleae</taxon>
        <taxon>Vanilla</taxon>
    </lineage>
</organism>
<dbReference type="EMBL" id="JADCNL010000634">
    <property type="protein sequence ID" value="KAG0445907.1"/>
    <property type="molecule type" value="Genomic_DNA"/>
</dbReference>
<gene>
    <name evidence="3" type="ORF">HPP92_029094</name>
    <name evidence="2" type="ORF">HPP92_029105</name>
</gene>
<feature type="region of interest" description="Disordered" evidence="1">
    <location>
        <begin position="35"/>
        <end position="62"/>
    </location>
</feature>
<evidence type="ECO:0000313" key="2">
    <source>
        <dbReference type="EMBL" id="KAG0445902.1"/>
    </source>
</evidence>
<dbReference type="OrthoDB" id="288590at2759"/>
<proteinExistence type="predicted"/>
<dbReference type="Proteomes" id="UP000639772">
    <property type="component" value="Unassembled WGS sequence"/>
</dbReference>
<dbReference type="AlphaFoldDB" id="A0A835P616"/>
<dbReference type="Proteomes" id="UP000636800">
    <property type="component" value="Unassembled WGS sequence"/>
</dbReference>
<evidence type="ECO:0000313" key="5">
    <source>
        <dbReference type="Proteomes" id="UP000639772"/>
    </source>
</evidence>